<dbReference type="EMBL" id="UGPY01000002">
    <property type="protein sequence ID" value="STZ04773.1"/>
    <property type="molecule type" value="Genomic_DNA"/>
</dbReference>
<dbReference type="RefSeq" id="WP_228706902.1">
    <property type="nucleotide sequence ID" value="NZ_CP014235.1"/>
</dbReference>
<evidence type="ECO:0000313" key="1">
    <source>
        <dbReference type="EMBL" id="STZ04773.1"/>
    </source>
</evidence>
<keyword evidence="2" id="KW-1185">Reference proteome</keyword>
<name>A0A378QZ88_FAUOS</name>
<dbReference type="Proteomes" id="UP000255230">
    <property type="component" value="Unassembled WGS sequence"/>
</dbReference>
<protein>
    <submittedName>
        <fullName evidence="1">Uncharacterized protein</fullName>
    </submittedName>
</protein>
<proteinExistence type="predicted"/>
<dbReference type="REBASE" id="405691">
    <property type="entry name" value="Mos10465ORF2225P"/>
</dbReference>
<reference evidence="1 2" key="1">
    <citation type="submission" date="2018-06" db="EMBL/GenBank/DDBJ databases">
        <authorList>
            <consortium name="Pathogen Informatics"/>
            <person name="Doyle S."/>
        </authorList>
    </citation>
    <scope>NUCLEOTIDE SEQUENCE [LARGE SCALE GENOMIC DNA]</scope>
    <source>
        <strain evidence="1 2">NCTC10465</strain>
    </source>
</reference>
<sequence length="73" mass="8272">MSKIYDSDSEQMAIEQLQAIGYRHVYGVDIEPYGIKPLRAYSQVLLQDNVLQAIATIDPQLTPEQCLEAYQPT</sequence>
<gene>
    <name evidence="1" type="ORF">NCTC10465_02227</name>
</gene>
<evidence type="ECO:0000313" key="2">
    <source>
        <dbReference type="Proteomes" id="UP000255230"/>
    </source>
</evidence>
<dbReference type="AlphaFoldDB" id="A0A378QZ88"/>
<organism evidence="1 2">
    <name type="scientific">Faucicola osloensis</name>
    <name type="common">Moraxella osloensis</name>
    <dbReference type="NCBI Taxonomy" id="34062"/>
    <lineage>
        <taxon>Bacteria</taxon>
        <taxon>Pseudomonadati</taxon>
        <taxon>Pseudomonadota</taxon>
        <taxon>Gammaproteobacteria</taxon>
        <taxon>Moraxellales</taxon>
        <taxon>Moraxellaceae</taxon>
        <taxon>Faucicola</taxon>
    </lineage>
</organism>
<accession>A0A378QZ88</accession>
<dbReference type="GeneID" id="98906451"/>